<feature type="chain" id="PRO_5045953348" evidence="8">
    <location>
        <begin position="22"/>
        <end position="1091"/>
    </location>
</feature>
<dbReference type="CDD" id="cd00146">
    <property type="entry name" value="PKD"/>
    <property type="match status" value="1"/>
</dbReference>
<dbReference type="PRINTS" id="PR00730">
    <property type="entry name" value="THERMOLYSIN"/>
</dbReference>
<dbReference type="Proteomes" id="UP000615755">
    <property type="component" value="Unassembled WGS sequence"/>
</dbReference>
<feature type="domain" description="Peptidase M4" evidence="9">
    <location>
        <begin position="263"/>
        <end position="410"/>
    </location>
</feature>
<evidence type="ECO:0000256" key="5">
    <source>
        <dbReference type="ARBA" id="ARBA00022833"/>
    </source>
</evidence>
<dbReference type="SUPFAM" id="SSF55486">
    <property type="entry name" value="Metalloproteases ('zincins'), catalytic domain"/>
    <property type="match status" value="1"/>
</dbReference>
<evidence type="ECO:0000256" key="4">
    <source>
        <dbReference type="ARBA" id="ARBA00022801"/>
    </source>
</evidence>
<dbReference type="Pfam" id="PF01447">
    <property type="entry name" value="Peptidase_M4"/>
    <property type="match status" value="1"/>
</dbReference>
<evidence type="ECO:0000256" key="3">
    <source>
        <dbReference type="ARBA" id="ARBA00022723"/>
    </source>
</evidence>
<dbReference type="InterPro" id="IPR001570">
    <property type="entry name" value="Peptidase_M4_C_domain"/>
</dbReference>
<protein>
    <submittedName>
        <fullName evidence="11">Uncharacterized protein</fullName>
    </submittedName>
</protein>
<keyword evidence="12" id="KW-1185">Reference proteome</keyword>
<comment type="similarity">
    <text evidence="1">Belongs to the peptidase M4 family.</text>
</comment>
<comment type="caution">
    <text evidence="11">The sequence shown here is derived from an EMBL/GenBank/DDBJ whole genome shotgun (WGS) entry which is preliminary data.</text>
</comment>
<reference evidence="11 12" key="1">
    <citation type="submission" date="2015-03" db="EMBL/GenBank/DDBJ databases">
        <title>Genome sequence of Pseudoalteromonas aurantia.</title>
        <authorList>
            <person name="Xie B.-B."/>
            <person name="Rong J.-C."/>
            <person name="Qin Q.-L."/>
            <person name="Zhang Y.-Z."/>
        </authorList>
    </citation>
    <scope>NUCLEOTIDE SEQUENCE [LARGE SCALE GENOMIC DNA]</scope>
    <source>
        <strain evidence="11 12">208</strain>
    </source>
</reference>
<proteinExistence type="inferred from homology"/>
<dbReference type="InterPro" id="IPR035986">
    <property type="entry name" value="PKD_dom_sf"/>
</dbReference>
<dbReference type="InterPro" id="IPR013856">
    <property type="entry name" value="Peptidase_M4_domain"/>
</dbReference>
<dbReference type="PANTHER" id="PTHR33794:SF1">
    <property type="entry name" value="BACILLOLYSIN"/>
    <property type="match status" value="1"/>
</dbReference>
<dbReference type="PANTHER" id="PTHR33794">
    <property type="entry name" value="BACILLOLYSIN"/>
    <property type="match status" value="1"/>
</dbReference>
<evidence type="ECO:0000256" key="7">
    <source>
        <dbReference type="ARBA" id="ARBA00023145"/>
    </source>
</evidence>
<name>A0ABR9E6W3_9GAMM</name>
<dbReference type="Gene3D" id="3.10.170.10">
    <property type="match status" value="1"/>
</dbReference>
<keyword evidence="5" id="KW-0862">Zinc</keyword>
<keyword evidence="7" id="KW-0865">Zymogen</keyword>
<dbReference type="InterPro" id="IPR013783">
    <property type="entry name" value="Ig-like_fold"/>
</dbReference>
<evidence type="ECO:0000256" key="6">
    <source>
        <dbReference type="ARBA" id="ARBA00023049"/>
    </source>
</evidence>
<dbReference type="Gene3D" id="2.60.40.10">
    <property type="entry name" value="Immunoglobulins"/>
    <property type="match status" value="1"/>
</dbReference>
<organism evidence="11 12">
    <name type="scientific">Pseudoalteromonas aurantia 208</name>
    <dbReference type="NCBI Taxonomy" id="1314867"/>
    <lineage>
        <taxon>Bacteria</taxon>
        <taxon>Pseudomonadati</taxon>
        <taxon>Pseudomonadota</taxon>
        <taxon>Gammaproteobacteria</taxon>
        <taxon>Alteromonadales</taxon>
        <taxon>Pseudoalteromonadaceae</taxon>
        <taxon>Pseudoalteromonas</taxon>
    </lineage>
</organism>
<dbReference type="InterPro" id="IPR023612">
    <property type="entry name" value="Peptidase_M4"/>
</dbReference>
<evidence type="ECO:0000256" key="2">
    <source>
        <dbReference type="ARBA" id="ARBA00022670"/>
    </source>
</evidence>
<keyword evidence="3" id="KW-0479">Metal-binding</keyword>
<evidence type="ECO:0000256" key="1">
    <source>
        <dbReference type="ARBA" id="ARBA00009388"/>
    </source>
</evidence>
<evidence type="ECO:0000259" key="9">
    <source>
        <dbReference type="Pfam" id="PF01447"/>
    </source>
</evidence>
<sequence>MNTLSISAISGLMSIAFGSHAIEQQNLMNQSHIWAQVQKKIVQSNMALKAEKNLSELTINYRAMKTVGANNRYQHYQVYVGNIPVLNSRFVLLVDKLGDIEQGLGSAIIAEEEFATSIPDIFRLTETQIKHTLTKQFIADGIPFTNELSFSKAFMLDENELQAVFVARVHTPERRVNFIINAETLKVIRKDNDIDGLNPQAELIAGGGIGGNEKLGAVCYSPAPMSMNNCLSYKFQATDVAAAEVLFTDNNVSLFSAFSGYPFIVTKEQGNCALENPYVKTIDYIADKTKAASYQCSNSNENFDKETIDNQYYDYYSYSGLNDAHFNAGLVMQYYHQLLTEMFPDQGSTCEAAGFCLKQLSQNVGNNTYGNSQANWDDTHVNYGTGNYGGTHYYHTTLDIVAHEVSHAVTFWNSQLNASGQDGALNEAFSDIASVAVFDYFSQYVRGSYRQSTAFKNKSVDQVTSHDGNRKWWYGWDVLYEDTGARYFEMPSWDGKSIDHFKSYEPSQSIYSTAGVFRKAFYELVKTQGWSIQDGFKLFLRANVNCFFTGASVQDAGMCLIDQARFFSHIGTESEVTAQIDNTLHSVGIVANNTQLSSLEFDSAMHYDTVSYTLNSIAATDIKEIEVEWGDGTNERWQKSNNSAIHPFLQRSRVLDIDELIRFKLTVTKTDSTKLVGFRHYFSRAVKAACAPTLAQGNSPLSSLSINAQSVPLAHQPYQSVLTPTLLMNKHSEQQLQFDNTLNGKLVSVLFDNNRDGLFSSNELIIENQVINNGQVRFKLKDQTTAGIGLMRLSFGGKYTFYDTCGYAKASQVIDVKTDVDVPELPIQASFSYQLLANNQIKFINTSQVNKVRQPSYYWQFGHDNQTSHNEQPETVSYPLTNGTYRVSLRVTYQDGSGQTDEVTQDIILTAPSECKSRITTSNNAQALYIDEMHVWTSIHNRNLIANASGTNNTGYKKHATNLEFLRRAELNVDIKSNVLNEATVDRLLSRDNRDVRLTVWVDQDKDKVFRSDESNSFDMSGNYTKDCNNGQCRIKASQAIFLPSMYWWQKKNFTLRVRLEEHPLTEFGHDGCSNFNYGEVEDMEITVKGR</sequence>
<dbReference type="Pfam" id="PF02868">
    <property type="entry name" value="Peptidase_M4_C"/>
    <property type="match status" value="1"/>
</dbReference>
<dbReference type="Gene3D" id="1.10.390.10">
    <property type="entry name" value="Neutral Protease Domain 2"/>
    <property type="match status" value="1"/>
</dbReference>
<feature type="signal peptide" evidence="8">
    <location>
        <begin position="1"/>
        <end position="21"/>
    </location>
</feature>
<dbReference type="RefSeq" id="WP_192506237.1">
    <property type="nucleotide sequence ID" value="NZ_AQGV01000010.1"/>
</dbReference>
<evidence type="ECO:0000259" key="10">
    <source>
        <dbReference type="Pfam" id="PF02868"/>
    </source>
</evidence>
<keyword evidence="6" id="KW-0482">Metalloprotease</keyword>
<feature type="domain" description="Peptidase M4 C-terminal" evidence="10">
    <location>
        <begin position="414"/>
        <end position="589"/>
    </location>
</feature>
<dbReference type="EMBL" id="AQGV01000010">
    <property type="protein sequence ID" value="MBE0366733.1"/>
    <property type="molecule type" value="Genomic_DNA"/>
</dbReference>
<dbReference type="InterPro" id="IPR050728">
    <property type="entry name" value="Zinc_Metalloprotease_M4"/>
</dbReference>
<dbReference type="InterPro" id="IPR027268">
    <property type="entry name" value="Peptidase_M4/M1_CTD_sf"/>
</dbReference>
<gene>
    <name evidence="11" type="ORF">PAUR_a3799</name>
</gene>
<evidence type="ECO:0000313" key="12">
    <source>
        <dbReference type="Proteomes" id="UP000615755"/>
    </source>
</evidence>
<keyword evidence="4" id="KW-0378">Hydrolase</keyword>
<keyword evidence="2" id="KW-0645">Protease</keyword>
<dbReference type="SUPFAM" id="SSF49299">
    <property type="entry name" value="PKD domain"/>
    <property type="match status" value="1"/>
</dbReference>
<accession>A0ABR9E6W3</accession>
<keyword evidence="8" id="KW-0732">Signal</keyword>
<evidence type="ECO:0000313" key="11">
    <source>
        <dbReference type="EMBL" id="MBE0366733.1"/>
    </source>
</evidence>
<evidence type="ECO:0000256" key="8">
    <source>
        <dbReference type="SAM" id="SignalP"/>
    </source>
</evidence>